<dbReference type="Proteomes" id="UP000296049">
    <property type="component" value="Unassembled WGS sequence"/>
</dbReference>
<sequence>MSMSSRRKSHTTDTRLFIGNLQRKAICHSSDAQFQEGFIGQAAKLWCKQTRLYVTKPTRLCLGTCSSAADASAVLPRSALPSLTEAGPYFTTSACAPISSMAKREAPGAPMDNGCISKGSQAHAFWSRLPLLHKLCAVHTRLSSHHPIPLISIALILWAPLQSCLAVAPAETHSCSPQEHFTKSPLFEQSHEF</sequence>
<name>R0L5E3_ANAPL</name>
<proteinExistence type="predicted"/>
<dbReference type="EMBL" id="KB744292">
    <property type="protein sequence ID" value="EOA95472.1"/>
    <property type="molecule type" value="Genomic_DNA"/>
</dbReference>
<keyword evidence="2" id="KW-1185">Reference proteome</keyword>
<evidence type="ECO:0000313" key="1">
    <source>
        <dbReference type="EMBL" id="EOA95472.1"/>
    </source>
</evidence>
<organism evidence="1 2">
    <name type="scientific">Anas platyrhynchos</name>
    <name type="common">Mallard</name>
    <name type="synonym">Anas boschas</name>
    <dbReference type="NCBI Taxonomy" id="8839"/>
    <lineage>
        <taxon>Eukaryota</taxon>
        <taxon>Metazoa</taxon>
        <taxon>Chordata</taxon>
        <taxon>Craniata</taxon>
        <taxon>Vertebrata</taxon>
        <taxon>Euteleostomi</taxon>
        <taxon>Archelosauria</taxon>
        <taxon>Archosauria</taxon>
        <taxon>Dinosauria</taxon>
        <taxon>Saurischia</taxon>
        <taxon>Theropoda</taxon>
        <taxon>Coelurosauria</taxon>
        <taxon>Aves</taxon>
        <taxon>Neognathae</taxon>
        <taxon>Galloanserae</taxon>
        <taxon>Anseriformes</taxon>
        <taxon>Anatidae</taxon>
        <taxon>Anatinae</taxon>
        <taxon>Anas</taxon>
    </lineage>
</organism>
<reference evidence="2" key="1">
    <citation type="journal article" date="2013" name="Nat. Genet.">
        <title>The duck genome and transcriptome provide insight into an avian influenza virus reservoir species.</title>
        <authorList>
            <person name="Huang Y."/>
            <person name="Li Y."/>
            <person name="Burt D.W."/>
            <person name="Chen H."/>
            <person name="Zhang Y."/>
            <person name="Qian W."/>
            <person name="Kim H."/>
            <person name="Gan S."/>
            <person name="Zhao Y."/>
            <person name="Li J."/>
            <person name="Yi K."/>
            <person name="Feng H."/>
            <person name="Zhu P."/>
            <person name="Li B."/>
            <person name="Liu Q."/>
            <person name="Fairley S."/>
            <person name="Magor K.E."/>
            <person name="Du Z."/>
            <person name="Hu X."/>
            <person name="Goodman L."/>
            <person name="Tafer H."/>
            <person name="Vignal A."/>
            <person name="Lee T."/>
            <person name="Kim K.W."/>
            <person name="Sheng Z."/>
            <person name="An Y."/>
            <person name="Searle S."/>
            <person name="Herrero J."/>
            <person name="Groenen M.A."/>
            <person name="Crooijmans R.P."/>
            <person name="Faraut T."/>
            <person name="Cai Q."/>
            <person name="Webster R.G."/>
            <person name="Aldridge J.R."/>
            <person name="Warren W.C."/>
            <person name="Bartschat S."/>
            <person name="Kehr S."/>
            <person name="Marz M."/>
            <person name="Stadler P.F."/>
            <person name="Smith J."/>
            <person name="Kraus R.H."/>
            <person name="Zhao Y."/>
            <person name="Ren L."/>
            <person name="Fei J."/>
            <person name="Morisson M."/>
            <person name="Kaiser P."/>
            <person name="Griffin D.K."/>
            <person name="Rao M."/>
            <person name="Pitel F."/>
            <person name="Wang J."/>
            <person name="Li N."/>
        </authorList>
    </citation>
    <scope>NUCLEOTIDE SEQUENCE [LARGE SCALE GENOMIC DNA]</scope>
</reference>
<gene>
    <name evidence="1" type="ORF">Anapl_11135</name>
</gene>
<protein>
    <submittedName>
        <fullName evidence="1">Uncharacterized protein</fullName>
    </submittedName>
</protein>
<accession>R0L5E3</accession>
<evidence type="ECO:0000313" key="2">
    <source>
        <dbReference type="Proteomes" id="UP000296049"/>
    </source>
</evidence>
<dbReference type="AlphaFoldDB" id="R0L5E3"/>